<dbReference type="InterPro" id="IPR023091">
    <property type="entry name" value="MetalPrtase_cat_dom_sf_prd"/>
</dbReference>
<evidence type="ECO:0000256" key="2">
    <source>
        <dbReference type="ARBA" id="ARBA00022517"/>
    </source>
</evidence>
<keyword evidence="8" id="KW-0698">rRNA processing</keyword>
<dbReference type="Proteomes" id="UP000388235">
    <property type="component" value="Chromosome"/>
</dbReference>
<comment type="cofactor">
    <cofactor evidence="8">
        <name>Zn(2+)</name>
        <dbReference type="ChEBI" id="CHEBI:29105"/>
    </cofactor>
    <text evidence="8">Binds 1 zinc ion.</text>
</comment>
<dbReference type="Gene3D" id="3.40.390.30">
    <property type="entry name" value="Metalloproteases ('zincins'), catalytic domain"/>
    <property type="match status" value="1"/>
</dbReference>
<gene>
    <name evidence="8 9" type="primary">ybeY</name>
    <name evidence="9" type="ORF">GH975_10820</name>
</gene>
<dbReference type="GO" id="GO:0008270">
    <property type="term" value="F:zinc ion binding"/>
    <property type="evidence" value="ECO:0007669"/>
    <property type="project" value="UniProtKB-UniRule"/>
</dbReference>
<comment type="subcellular location">
    <subcellularLocation>
        <location evidence="8">Cytoplasm</location>
    </subcellularLocation>
</comment>
<comment type="function">
    <text evidence="8">Single strand-specific metallo-endoribonuclease involved in late-stage 70S ribosome quality control and in maturation of the 3' terminus of the 16S rRNA.</text>
</comment>
<evidence type="ECO:0000256" key="3">
    <source>
        <dbReference type="ARBA" id="ARBA00022722"/>
    </source>
</evidence>
<protein>
    <recommendedName>
        <fullName evidence="8">Endoribonuclease YbeY</fullName>
        <ecNumber evidence="8">3.1.-.-</ecNumber>
    </recommendedName>
</protein>
<keyword evidence="4 8" id="KW-0479">Metal-binding</keyword>
<keyword evidence="2 8" id="KW-0690">Ribosome biogenesis</keyword>
<dbReference type="AlphaFoldDB" id="A0A5Q2Q964"/>
<evidence type="ECO:0000313" key="10">
    <source>
        <dbReference type="Proteomes" id="UP000388235"/>
    </source>
</evidence>
<feature type="binding site" evidence="8">
    <location>
        <position position="115"/>
    </location>
    <ligand>
        <name>Zn(2+)</name>
        <dbReference type="ChEBI" id="CHEBI:29105"/>
        <note>catalytic</note>
    </ligand>
</feature>
<dbReference type="GO" id="GO:0004222">
    <property type="term" value="F:metalloendopeptidase activity"/>
    <property type="evidence" value="ECO:0007669"/>
    <property type="project" value="InterPro"/>
</dbReference>
<dbReference type="GO" id="GO:0006364">
    <property type="term" value="P:rRNA processing"/>
    <property type="evidence" value="ECO:0007669"/>
    <property type="project" value="UniProtKB-UniRule"/>
</dbReference>
<dbReference type="Pfam" id="PF02130">
    <property type="entry name" value="YbeY"/>
    <property type="match status" value="1"/>
</dbReference>
<dbReference type="GO" id="GO:0004521">
    <property type="term" value="F:RNA endonuclease activity"/>
    <property type="evidence" value="ECO:0007669"/>
    <property type="project" value="UniProtKB-UniRule"/>
</dbReference>
<evidence type="ECO:0000313" key="9">
    <source>
        <dbReference type="EMBL" id="QGG81339.1"/>
    </source>
</evidence>
<evidence type="ECO:0000256" key="7">
    <source>
        <dbReference type="ARBA" id="ARBA00022833"/>
    </source>
</evidence>
<feature type="binding site" evidence="8">
    <location>
        <position position="121"/>
    </location>
    <ligand>
        <name>Zn(2+)</name>
        <dbReference type="ChEBI" id="CHEBI:29105"/>
        <note>catalytic</note>
    </ligand>
</feature>
<dbReference type="PANTHER" id="PTHR46986:SF1">
    <property type="entry name" value="ENDORIBONUCLEASE YBEY, CHLOROPLASTIC"/>
    <property type="match status" value="1"/>
</dbReference>
<keyword evidence="6 8" id="KW-0378">Hydrolase</keyword>
<evidence type="ECO:0000256" key="1">
    <source>
        <dbReference type="ARBA" id="ARBA00010875"/>
    </source>
</evidence>
<dbReference type="HAMAP" id="MF_00009">
    <property type="entry name" value="Endoribonucl_YbeY"/>
    <property type="match status" value="1"/>
</dbReference>
<evidence type="ECO:0000256" key="4">
    <source>
        <dbReference type="ARBA" id="ARBA00022723"/>
    </source>
</evidence>
<dbReference type="SUPFAM" id="SSF55486">
    <property type="entry name" value="Metalloproteases ('zincins'), catalytic domain"/>
    <property type="match status" value="1"/>
</dbReference>
<dbReference type="InterPro" id="IPR002036">
    <property type="entry name" value="YbeY"/>
</dbReference>
<keyword evidence="5 8" id="KW-0255">Endonuclease</keyword>
<proteinExistence type="inferred from homology"/>
<keyword evidence="3 8" id="KW-0540">Nuclease</keyword>
<dbReference type="PANTHER" id="PTHR46986">
    <property type="entry name" value="ENDORIBONUCLEASE YBEY, CHLOROPLASTIC"/>
    <property type="match status" value="1"/>
</dbReference>
<evidence type="ECO:0000256" key="6">
    <source>
        <dbReference type="ARBA" id="ARBA00022801"/>
    </source>
</evidence>
<name>A0A5Q2Q964_9GAMM</name>
<dbReference type="EC" id="3.1.-.-" evidence="8"/>
<dbReference type="NCBIfam" id="TIGR00043">
    <property type="entry name" value="rRNA maturation RNase YbeY"/>
    <property type="match status" value="1"/>
</dbReference>
<evidence type="ECO:0000256" key="8">
    <source>
        <dbReference type="HAMAP-Rule" id="MF_00009"/>
    </source>
</evidence>
<organism evidence="9 10">
    <name type="scientific">Litorivicinus lipolyticus</name>
    <dbReference type="NCBI Taxonomy" id="418701"/>
    <lineage>
        <taxon>Bacteria</taxon>
        <taxon>Pseudomonadati</taxon>
        <taxon>Pseudomonadota</taxon>
        <taxon>Gammaproteobacteria</taxon>
        <taxon>Oceanospirillales</taxon>
        <taxon>Litorivicinaceae</taxon>
        <taxon>Litorivicinus</taxon>
    </lineage>
</organism>
<accession>A0A5Q2Q964</accession>
<keyword evidence="10" id="KW-1185">Reference proteome</keyword>
<feature type="binding site" evidence="8">
    <location>
        <position position="111"/>
    </location>
    <ligand>
        <name>Zn(2+)</name>
        <dbReference type="ChEBI" id="CHEBI:29105"/>
        <note>catalytic</note>
    </ligand>
</feature>
<keyword evidence="8" id="KW-0963">Cytoplasm</keyword>
<evidence type="ECO:0000256" key="5">
    <source>
        <dbReference type="ARBA" id="ARBA00022759"/>
    </source>
</evidence>
<keyword evidence="7 8" id="KW-0862">Zinc</keyword>
<dbReference type="GO" id="GO:0005737">
    <property type="term" value="C:cytoplasm"/>
    <property type="evidence" value="ECO:0007669"/>
    <property type="project" value="UniProtKB-SubCell"/>
</dbReference>
<comment type="similarity">
    <text evidence="1 8">Belongs to the endoribonuclease YbeY family.</text>
</comment>
<reference evidence="9 10" key="1">
    <citation type="submission" date="2019-11" db="EMBL/GenBank/DDBJ databases">
        <authorList>
            <person name="Khan S.A."/>
            <person name="Jeon C.O."/>
            <person name="Chun B.H."/>
        </authorList>
    </citation>
    <scope>NUCLEOTIDE SEQUENCE [LARGE SCALE GENOMIC DNA]</scope>
    <source>
        <strain evidence="9 10">IMCC 1097</strain>
    </source>
</reference>
<sequence>MDVCEHEIPEPDSIIAWANWASGELTDGASALAENTELCVQLLSETDMQALNQQYRGKDKSTNVLSFPFESMPGVELPILGDIALCPAVVAREAIEQTKTLHNHWAHMLVHGVLHLRGYDHIDDTDADHMEGLEQAILGRHGVGNPYES</sequence>
<dbReference type="KEGG" id="llp:GH975_10820"/>
<dbReference type="OrthoDB" id="9807740at2"/>
<dbReference type="EMBL" id="CP045871">
    <property type="protein sequence ID" value="QGG81339.1"/>
    <property type="molecule type" value="Genomic_DNA"/>
</dbReference>